<dbReference type="OrthoDB" id="8421503at2"/>
<dbReference type="AlphaFoldDB" id="A0A1M5VUK4"/>
<keyword evidence="7 10" id="KW-0235">DNA replication</keyword>
<accession>A0A1M5VUK4</accession>
<dbReference type="InterPro" id="IPR001001">
    <property type="entry name" value="DNA_polIII_beta"/>
</dbReference>
<dbReference type="InterPro" id="IPR022634">
    <property type="entry name" value="DNA_polIII_beta_N"/>
</dbReference>
<evidence type="ECO:0000259" key="13">
    <source>
        <dbReference type="Pfam" id="PF02768"/>
    </source>
</evidence>
<dbReference type="SMART" id="SM00480">
    <property type="entry name" value="POL3Bc"/>
    <property type="match status" value="1"/>
</dbReference>
<dbReference type="Pfam" id="PF02767">
    <property type="entry name" value="DNA_pol3_beta_2"/>
    <property type="match status" value="1"/>
</dbReference>
<dbReference type="GO" id="GO:0003887">
    <property type="term" value="F:DNA-directed DNA polymerase activity"/>
    <property type="evidence" value="ECO:0007669"/>
    <property type="project" value="UniProtKB-UniRule"/>
</dbReference>
<evidence type="ECO:0000259" key="12">
    <source>
        <dbReference type="Pfam" id="PF02767"/>
    </source>
</evidence>
<evidence type="ECO:0000256" key="10">
    <source>
        <dbReference type="PIRNR" id="PIRNR000804"/>
    </source>
</evidence>
<dbReference type="GO" id="GO:0005737">
    <property type="term" value="C:cytoplasm"/>
    <property type="evidence" value="ECO:0007669"/>
    <property type="project" value="UniProtKB-SubCell"/>
</dbReference>
<dbReference type="PIRSF" id="PIRSF000804">
    <property type="entry name" value="DNA_pol_III_b"/>
    <property type="match status" value="1"/>
</dbReference>
<evidence type="ECO:0000313" key="14">
    <source>
        <dbReference type="EMBL" id="SHH78860.1"/>
    </source>
</evidence>
<comment type="subunit">
    <text evidence="10">Forms a ring-shaped head-to-tail homodimer around DNA.</text>
</comment>
<evidence type="ECO:0000256" key="3">
    <source>
        <dbReference type="ARBA" id="ARBA00021035"/>
    </source>
</evidence>
<evidence type="ECO:0000313" key="15">
    <source>
        <dbReference type="Proteomes" id="UP000183995"/>
    </source>
</evidence>
<dbReference type="InterPro" id="IPR022637">
    <property type="entry name" value="DNA_polIII_beta_cen"/>
</dbReference>
<dbReference type="Pfam" id="PF02768">
    <property type="entry name" value="DNA_pol3_beta_3"/>
    <property type="match status" value="1"/>
</dbReference>
<reference evidence="14 15" key="1">
    <citation type="submission" date="2016-11" db="EMBL/GenBank/DDBJ databases">
        <authorList>
            <person name="Jaros S."/>
            <person name="Januszkiewicz K."/>
            <person name="Wedrychowicz H."/>
        </authorList>
    </citation>
    <scope>NUCLEOTIDE SEQUENCE [LARGE SCALE GENOMIC DNA]</scope>
    <source>
        <strain evidence="14 15">DSM 10068</strain>
    </source>
</reference>
<protein>
    <recommendedName>
        <fullName evidence="3 10">Beta sliding clamp</fullName>
    </recommendedName>
</protein>
<dbReference type="GO" id="GO:0009360">
    <property type="term" value="C:DNA polymerase III complex"/>
    <property type="evidence" value="ECO:0007669"/>
    <property type="project" value="InterPro"/>
</dbReference>
<name>A0A1M5VUK4_9FIRM</name>
<dbReference type="InterPro" id="IPR022635">
    <property type="entry name" value="DNA_polIII_beta_C"/>
</dbReference>
<gene>
    <name evidence="14" type="ORF">SAMN02745823_01034</name>
</gene>
<comment type="similarity">
    <text evidence="2 10">Belongs to the beta sliding clamp family.</text>
</comment>
<dbReference type="EMBL" id="FQXV01000002">
    <property type="protein sequence ID" value="SHH78860.1"/>
    <property type="molecule type" value="Genomic_DNA"/>
</dbReference>
<dbReference type="SUPFAM" id="SSF55979">
    <property type="entry name" value="DNA clamp"/>
    <property type="match status" value="3"/>
</dbReference>
<keyword evidence="15" id="KW-1185">Reference proteome</keyword>
<evidence type="ECO:0000256" key="8">
    <source>
        <dbReference type="ARBA" id="ARBA00022932"/>
    </source>
</evidence>
<feature type="domain" description="DNA polymerase III beta sliding clamp C-terminal" evidence="13">
    <location>
        <begin position="248"/>
        <end position="366"/>
    </location>
</feature>
<comment type="function">
    <text evidence="10">Confers DNA tethering and processivity to DNA polymerases and other proteins. Acts as a clamp, forming a ring around DNA (a reaction catalyzed by the clamp-loading complex) which diffuses in an ATP-independent manner freely and bidirectionally along dsDNA. Initially characterized for its ability to contact the catalytic subunit of DNA polymerase III (Pol III), a complex, multichain enzyme responsible for most of the replicative synthesis in bacteria; Pol III exhibits 3'-5' exonuclease proofreading activity. The beta chain is required for initiation of replication as well as for processivity of DNA replication.</text>
</comment>
<keyword evidence="9" id="KW-0238">DNA-binding</keyword>
<dbReference type="NCBIfam" id="TIGR00663">
    <property type="entry name" value="dnan"/>
    <property type="match status" value="1"/>
</dbReference>
<dbReference type="InterPro" id="IPR046938">
    <property type="entry name" value="DNA_clamp_sf"/>
</dbReference>
<dbReference type="Proteomes" id="UP000183995">
    <property type="component" value="Unassembled WGS sequence"/>
</dbReference>
<keyword evidence="5 10" id="KW-0808">Transferase</keyword>
<dbReference type="STRING" id="1123282.SAMN02745823_01034"/>
<evidence type="ECO:0000256" key="2">
    <source>
        <dbReference type="ARBA" id="ARBA00010752"/>
    </source>
</evidence>
<sequence>MKFTVEKNLLQAAITTASRASAAKSAVPALEGLLVEAAGNNVKISGYDLKTGIITSVPADVTSEGAIVLSARLFGEIIRKLPDNIVSMAADESLMTKIECGMSEFQILGTPSADYPDLPVVDYQRTITISEKNLKSMIAQTNFAVSDNESRPIHTGALFEAEKGQLTIVAVDGYRLALRREQLENFDGSMLSFVVPGSALGEVEKIVSDAENPVSITLGSKHIMFVIGGTILISRRLEGEFLNYKNSIPHTEKYTIEVDRRAFVDAVERVSLIINDKLKSPVRCTFSDGVIKILSSTALGRASDECPVKGDGEELEIGFNDKYLLEALKAAPADQVRIKITSGISPCVIIPADGSSNFLYMILPVRLKANEG</sequence>
<dbReference type="PANTHER" id="PTHR30478">
    <property type="entry name" value="DNA POLYMERASE III SUBUNIT BETA"/>
    <property type="match status" value="1"/>
</dbReference>
<dbReference type="Gene3D" id="3.10.150.10">
    <property type="entry name" value="DNA Polymerase III, subunit A, domain 2"/>
    <property type="match status" value="1"/>
</dbReference>
<dbReference type="CDD" id="cd00140">
    <property type="entry name" value="beta_clamp"/>
    <property type="match status" value="1"/>
</dbReference>
<dbReference type="RefSeq" id="WP_073076574.1">
    <property type="nucleotide sequence ID" value="NZ_FQXV01000002.1"/>
</dbReference>
<evidence type="ECO:0000256" key="4">
    <source>
        <dbReference type="ARBA" id="ARBA00022490"/>
    </source>
</evidence>
<dbReference type="Gene3D" id="3.70.10.10">
    <property type="match status" value="1"/>
</dbReference>
<dbReference type="PANTHER" id="PTHR30478:SF0">
    <property type="entry name" value="BETA SLIDING CLAMP"/>
    <property type="match status" value="1"/>
</dbReference>
<evidence type="ECO:0000256" key="9">
    <source>
        <dbReference type="ARBA" id="ARBA00023125"/>
    </source>
</evidence>
<dbReference type="Pfam" id="PF00712">
    <property type="entry name" value="DNA_pol3_beta"/>
    <property type="match status" value="1"/>
</dbReference>
<proteinExistence type="inferred from homology"/>
<dbReference type="GO" id="GO:0008408">
    <property type="term" value="F:3'-5' exonuclease activity"/>
    <property type="evidence" value="ECO:0007669"/>
    <property type="project" value="InterPro"/>
</dbReference>
<organism evidence="14 15">
    <name type="scientific">Sporobacter termitidis DSM 10068</name>
    <dbReference type="NCBI Taxonomy" id="1123282"/>
    <lineage>
        <taxon>Bacteria</taxon>
        <taxon>Bacillati</taxon>
        <taxon>Bacillota</taxon>
        <taxon>Clostridia</taxon>
        <taxon>Eubacteriales</taxon>
        <taxon>Oscillospiraceae</taxon>
        <taxon>Sporobacter</taxon>
    </lineage>
</organism>
<keyword evidence="8 10" id="KW-0239">DNA-directed DNA polymerase</keyword>
<keyword evidence="6 10" id="KW-0548">Nucleotidyltransferase</keyword>
<keyword evidence="4 10" id="KW-0963">Cytoplasm</keyword>
<evidence type="ECO:0000256" key="5">
    <source>
        <dbReference type="ARBA" id="ARBA00022679"/>
    </source>
</evidence>
<evidence type="ECO:0000256" key="6">
    <source>
        <dbReference type="ARBA" id="ARBA00022695"/>
    </source>
</evidence>
<comment type="subcellular location">
    <subcellularLocation>
        <location evidence="1 10">Cytoplasm</location>
    </subcellularLocation>
</comment>
<dbReference type="GO" id="GO:0006271">
    <property type="term" value="P:DNA strand elongation involved in DNA replication"/>
    <property type="evidence" value="ECO:0007669"/>
    <property type="project" value="TreeGrafter"/>
</dbReference>
<feature type="domain" description="DNA polymerase III beta sliding clamp central" evidence="12">
    <location>
        <begin position="129"/>
        <end position="241"/>
    </location>
</feature>
<evidence type="ECO:0000256" key="7">
    <source>
        <dbReference type="ARBA" id="ARBA00022705"/>
    </source>
</evidence>
<dbReference type="GO" id="GO:0003677">
    <property type="term" value="F:DNA binding"/>
    <property type="evidence" value="ECO:0007669"/>
    <property type="project" value="UniProtKB-UniRule"/>
</dbReference>
<evidence type="ECO:0000259" key="11">
    <source>
        <dbReference type="Pfam" id="PF00712"/>
    </source>
</evidence>
<evidence type="ECO:0000256" key="1">
    <source>
        <dbReference type="ARBA" id="ARBA00004496"/>
    </source>
</evidence>
<feature type="domain" description="DNA polymerase III beta sliding clamp N-terminal" evidence="11">
    <location>
        <begin position="1"/>
        <end position="119"/>
    </location>
</feature>